<reference evidence="3 4" key="1">
    <citation type="submission" date="2020-02" db="EMBL/GenBank/DDBJ databases">
        <title>Bacillus aquiflavi sp. nov., isolated from yellow water of strong flavor Chinese baijiu in Yibin region of China.</title>
        <authorList>
            <person name="Xie J."/>
        </authorList>
    </citation>
    <scope>NUCLEOTIDE SEQUENCE [LARGE SCALE GENOMIC DNA]</scope>
    <source>
        <strain evidence="3 4">3H-10</strain>
    </source>
</reference>
<feature type="domain" description="PepSY" evidence="1">
    <location>
        <begin position="30"/>
        <end position="99"/>
    </location>
</feature>
<dbReference type="EMBL" id="JACEIO010000026">
    <property type="protein sequence ID" value="MBA4537714.1"/>
    <property type="molecule type" value="Genomic_DNA"/>
</dbReference>
<protein>
    <submittedName>
        <fullName evidence="2">PepSY domain-containing protein</fullName>
    </submittedName>
</protein>
<evidence type="ECO:0000313" key="3">
    <source>
        <dbReference type="EMBL" id="NEY81971.1"/>
    </source>
</evidence>
<evidence type="ECO:0000313" key="2">
    <source>
        <dbReference type="EMBL" id="MBA4537714.1"/>
    </source>
</evidence>
<reference evidence="2 5" key="2">
    <citation type="submission" date="2020-07" db="EMBL/GenBank/DDBJ databases">
        <authorList>
            <person name="Feng H."/>
        </authorList>
    </citation>
    <scope>NUCLEOTIDE SEQUENCE [LARGE SCALE GENOMIC DNA]</scope>
    <source>
        <strain evidence="2">S-12</strain>
        <strain evidence="5">s-12</strain>
    </source>
</reference>
<evidence type="ECO:0000313" key="4">
    <source>
        <dbReference type="Proteomes" id="UP000472971"/>
    </source>
</evidence>
<dbReference type="Proteomes" id="UP000570010">
    <property type="component" value="Unassembled WGS sequence"/>
</dbReference>
<proteinExistence type="predicted"/>
<sequence>MNWKTLLAGLGIGFIGGYLTKGLIDEKSTISPEKVLDNVKAAFKKEGPITGSWIQIQSEPYVSKQLQYEVFKGGISRNHNGEKEQFEFIADASTGTVIDLYPIQIEKSLSN</sequence>
<dbReference type="AlphaFoldDB" id="A0A6B3W258"/>
<accession>A0A6B3W258</accession>
<keyword evidence="4" id="KW-1185">Reference proteome</keyword>
<gene>
    <name evidence="3" type="ORF">G4D64_10785</name>
    <name evidence="2" type="ORF">H1Z61_11390</name>
</gene>
<dbReference type="RefSeq" id="WP_163242357.1">
    <property type="nucleotide sequence ID" value="NZ_CP082780.1"/>
</dbReference>
<comment type="caution">
    <text evidence="3">The sequence shown here is derived from an EMBL/GenBank/DDBJ whole genome shotgun (WGS) entry which is preliminary data.</text>
</comment>
<dbReference type="InterPro" id="IPR025711">
    <property type="entry name" value="PepSY"/>
</dbReference>
<dbReference type="EMBL" id="JAAIWN010000024">
    <property type="protein sequence ID" value="NEY81971.1"/>
    <property type="molecule type" value="Genomic_DNA"/>
</dbReference>
<name>A0A6B3W258_9BACI</name>
<evidence type="ECO:0000259" key="1">
    <source>
        <dbReference type="Pfam" id="PF03413"/>
    </source>
</evidence>
<organism evidence="3 4">
    <name type="scientific">Bacillus aquiflavi</name>
    <dbReference type="NCBI Taxonomy" id="2672567"/>
    <lineage>
        <taxon>Bacteria</taxon>
        <taxon>Bacillati</taxon>
        <taxon>Bacillota</taxon>
        <taxon>Bacilli</taxon>
        <taxon>Bacillales</taxon>
        <taxon>Bacillaceae</taxon>
        <taxon>Bacillus</taxon>
    </lineage>
</organism>
<dbReference type="Pfam" id="PF03413">
    <property type="entry name" value="PepSY"/>
    <property type="match status" value="1"/>
</dbReference>
<evidence type="ECO:0000313" key="5">
    <source>
        <dbReference type="Proteomes" id="UP000570010"/>
    </source>
</evidence>
<dbReference type="Proteomes" id="UP000472971">
    <property type="component" value="Unassembled WGS sequence"/>
</dbReference>